<comment type="caution">
    <text evidence="3">The sequence shown here is derived from an EMBL/GenBank/DDBJ whole genome shotgun (WGS) entry which is preliminary data.</text>
</comment>
<feature type="transmembrane region" description="Helical" evidence="2">
    <location>
        <begin position="67"/>
        <end position="86"/>
    </location>
</feature>
<dbReference type="EMBL" id="CM035417">
    <property type="protein sequence ID" value="KAH7423716.1"/>
    <property type="molecule type" value="Genomic_DNA"/>
</dbReference>
<dbReference type="OrthoDB" id="2021107at2759"/>
<feature type="region of interest" description="Disordered" evidence="1">
    <location>
        <begin position="139"/>
        <end position="241"/>
    </location>
</feature>
<evidence type="ECO:0000313" key="3">
    <source>
        <dbReference type="EMBL" id="KAH7423716.1"/>
    </source>
</evidence>
<sequence length="241" mass="27276">MKAMSKLYRLSSRCLMHSSPLHLAKSESAASLSNLPAQPQELDFFKTADILFSEEDPKRRKKFGWDFHLWQAFVACLPSVAVYLTAQYARYDMRRIEAEREREAAEKREVVEKKEDEEALKKPGFRVLHERLGKMEEKISELESKATQTAGKVEDKPKITGNSSKFGNAGVPSQGEGDAKSTVKKVQFTSSKEEPKEEHKDRVKSAERNAKEEENLQKSSQDLPSRTAGAIGKDRKTVDDL</sequence>
<dbReference type="PANTHER" id="PTHR36339">
    <property type="entry name" value="F23A5.5"/>
    <property type="match status" value="1"/>
</dbReference>
<dbReference type="PANTHER" id="PTHR36339:SF2">
    <property type="entry name" value="F23A5.5"/>
    <property type="match status" value="1"/>
</dbReference>
<organism evidence="3 4">
    <name type="scientific">Ceratopteris richardii</name>
    <name type="common">Triangle waterfern</name>
    <dbReference type="NCBI Taxonomy" id="49495"/>
    <lineage>
        <taxon>Eukaryota</taxon>
        <taxon>Viridiplantae</taxon>
        <taxon>Streptophyta</taxon>
        <taxon>Embryophyta</taxon>
        <taxon>Tracheophyta</taxon>
        <taxon>Polypodiopsida</taxon>
        <taxon>Polypodiidae</taxon>
        <taxon>Polypodiales</taxon>
        <taxon>Pteridineae</taxon>
        <taxon>Pteridaceae</taxon>
        <taxon>Parkerioideae</taxon>
        <taxon>Ceratopteris</taxon>
    </lineage>
</organism>
<proteinExistence type="predicted"/>
<dbReference type="AlphaFoldDB" id="A0A8T2TPS4"/>
<name>A0A8T2TPS4_CERRI</name>
<evidence type="ECO:0000256" key="2">
    <source>
        <dbReference type="SAM" id="Phobius"/>
    </source>
</evidence>
<evidence type="ECO:0000256" key="1">
    <source>
        <dbReference type="SAM" id="MobiDB-lite"/>
    </source>
</evidence>
<evidence type="ECO:0000313" key="4">
    <source>
        <dbReference type="Proteomes" id="UP000825935"/>
    </source>
</evidence>
<feature type="compositionally biased region" description="Basic and acidic residues" evidence="1">
    <location>
        <begin position="191"/>
        <end position="216"/>
    </location>
</feature>
<feature type="compositionally biased region" description="Basic and acidic residues" evidence="1">
    <location>
        <begin position="232"/>
        <end position="241"/>
    </location>
</feature>
<accession>A0A8T2TPS4</accession>
<keyword evidence="2" id="KW-0472">Membrane</keyword>
<gene>
    <name evidence="3" type="ORF">KP509_12G069800</name>
</gene>
<dbReference type="Proteomes" id="UP000825935">
    <property type="component" value="Chromosome 12"/>
</dbReference>
<protein>
    <submittedName>
        <fullName evidence="3">Uncharacterized protein</fullName>
    </submittedName>
</protein>
<keyword evidence="4" id="KW-1185">Reference proteome</keyword>
<keyword evidence="2" id="KW-0812">Transmembrane</keyword>
<reference evidence="3" key="1">
    <citation type="submission" date="2021-08" db="EMBL/GenBank/DDBJ databases">
        <title>WGS assembly of Ceratopteris richardii.</title>
        <authorList>
            <person name="Marchant D.B."/>
            <person name="Chen G."/>
            <person name="Jenkins J."/>
            <person name="Shu S."/>
            <person name="Leebens-Mack J."/>
            <person name="Grimwood J."/>
            <person name="Schmutz J."/>
            <person name="Soltis P."/>
            <person name="Soltis D."/>
            <person name="Chen Z.-H."/>
        </authorList>
    </citation>
    <scope>NUCLEOTIDE SEQUENCE</scope>
    <source>
        <strain evidence="3">Whitten #5841</strain>
        <tissue evidence="3">Leaf</tissue>
    </source>
</reference>
<keyword evidence="2" id="KW-1133">Transmembrane helix</keyword>